<dbReference type="AlphaFoldDB" id="A0A540LDF9"/>
<reference evidence="3 4" key="1">
    <citation type="journal article" date="2019" name="G3 (Bethesda)">
        <title>Sequencing of a Wild Apple (Malus baccata) Genome Unravels the Differences Between Cultivated and Wild Apple Species Regarding Disease Resistance and Cold Tolerance.</title>
        <authorList>
            <person name="Chen X."/>
        </authorList>
    </citation>
    <scope>NUCLEOTIDE SEQUENCE [LARGE SCALE GENOMIC DNA]</scope>
    <source>
        <strain evidence="4">cv. Shandingzi</strain>
        <tissue evidence="3">Leaves</tissue>
    </source>
</reference>
<keyword evidence="2" id="KW-0812">Transmembrane</keyword>
<gene>
    <name evidence="3" type="ORF">C1H46_029991</name>
</gene>
<evidence type="ECO:0000256" key="1">
    <source>
        <dbReference type="SAM" id="MobiDB-lite"/>
    </source>
</evidence>
<comment type="caution">
    <text evidence="3">The sequence shown here is derived from an EMBL/GenBank/DDBJ whole genome shotgun (WGS) entry which is preliminary data.</text>
</comment>
<dbReference type="Proteomes" id="UP000315295">
    <property type="component" value="Unassembled WGS sequence"/>
</dbReference>
<evidence type="ECO:0000313" key="4">
    <source>
        <dbReference type="Proteomes" id="UP000315295"/>
    </source>
</evidence>
<protein>
    <submittedName>
        <fullName evidence="3">Uncharacterized protein</fullName>
    </submittedName>
</protein>
<keyword evidence="4" id="KW-1185">Reference proteome</keyword>
<feature type="compositionally biased region" description="Low complexity" evidence="1">
    <location>
        <begin position="70"/>
        <end position="96"/>
    </location>
</feature>
<dbReference type="STRING" id="106549.A0A540LDF9"/>
<organism evidence="3 4">
    <name type="scientific">Malus baccata</name>
    <name type="common">Siberian crab apple</name>
    <name type="synonym">Pyrus baccata</name>
    <dbReference type="NCBI Taxonomy" id="106549"/>
    <lineage>
        <taxon>Eukaryota</taxon>
        <taxon>Viridiplantae</taxon>
        <taxon>Streptophyta</taxon>
        <taxon>Embryophyta</taxon>
        <taxon>Tracheophyta</taxon>
        <taxon>Spermatophyta</taxon>
        <taxon>Magnoliopsida</taxon>
        <taxon>eudicotyledons</taxon>
        <taxon>Gunneridae</taxon>
        <taxon>Pentapetalae</taxon>
        <taxon>rosids</taxon>
        <taxon>fabids</taxon>
        <taxon>Rosales</taxon>
        <taxon>Rosaceae</taxon>
        <taxon>Amygdaloideae</taxon>
        <taxon>Maleae</taxon>
        <taxon>Malus</taxon>
    </lineage>
</organism>
<feature type="region of interest" description="Disordered" evidence="1">
    <location>
        <begin position="44"/>
        <end position="96"/>
    </location>
</feature>
<feature type="transmembrane region" description="Helical" evidence="2">
    <location>
        <begin position="23"/>
        <end position="41"/>
    </location>
</feature>
<sequence>MPEPPPPPPSLPPKELPINRYKFIWRVLMISNLALGGYMFIGVKKQDRGDRGTLNPKSVETGAENHKPAVEVPSVPATTSTTTPATTTTTSETWDM</sequence>
<name>A0A540LDF9_MALBA</name>
<keyword evidence="2" id="KW-1133">Transmembrane helix</keyword>
<dbReference type="PANTHER" id="PTHR34364">
    <property type="entry name" value="WAS/WASL-INTERACTING FAMILY PROTEIN"/>
    <property type="match status" value="1"/>
</dbReference>
<proteinExistence type="predicted"/>
<dbReference type="EMBL" id="VIEB01000636">
    <property type="protein sequence ID" value="TQD84460.1"/>
    <property type="molecule type" value="Genomic_DNA"/>
</dbReference>
<dbReference type="PANTHER" id="PTHR34364:SF1">
    <property type="entry name" value="WAS_WASL-INTERACTING FAMILY PROTEIN"/>
    <property type="match status" value="1"/>
</dbReference>
<keyword evidence="2" id="KW-0472">Membrane</keyword>
<evidence type="ECO:0000256" key="2">
    <source>
        <dbReference type="SAM" id="Phobius"/>
    </source>
</evidence>
<evidence type="ECO:0000313" key="3">
    <source>
        <dbReference type="EMBL" id="TQD84460.1"/>
    </source>
</evidence>
<accession>A0A540LDF9</accession>